<organism evidence="2 3">
    <name type="scientific">Nodularia spumigena CENA596</name>
    <dbReference type="NCBI Taxonomy" id="1819295"/>
    <lineage>
        <taxon>Bacteria</taxon>
        <taxon>Bacillati</taxon>
        <taxon>Cyanobacteriota</taxon>
        <taxon>Cyanophyceae</taxon>
        <taxon>Nostocales</taxon>
        <taxon>Nodulariaceae</taxon>
        <taxon>Nodularia</taxon>
    </lineage>
</organism>
<reference evidence="2 3" key="1">
    <citation type="submission" date="2016-04" db="EMBL/GenBank/DDBJ databases">
        <title>Draft Genome Assembly of the Bloom-forming Cyanobacterium Nodularia spumigena Strain CENA596 in Shrimp Production Ponds.</title>
        <authorList>
            <person name="Popin R.V."/>
            <person name="Rigonato J."/>
            <person name="Abreu V.A."/>
            <person name="Andreote A.P."/>
            <person name="Silveira S.B."/>
            <person name="Odebrecht C."/>
            <person name="Fiore M.F."/>
        </authorList>
    </citation>
    <scope>NUCLEOTIDE SEQUENCE [LARGE SCALE GENOMIC DNA]</scope>
    <source>
        <strain evidence="2 3">CENA596</strain>
    </source>
</reference>
<dbReference type="InterPro" id="IPR036465">
    <property type="entry name" value="vWFA_dom_sf"/>
</dbReference>
<sequence>MTEIMGRQYTLIIDKSGSMESPGDLPGKTRWETMQENTLALARKCDQLDPDGINVYLFSGRHKFYSGVTASKVQQIFQENHPAGSTNLAGVLKAAFDDFFQRREQGLTPNGETIIVVTDGEPDDRKPVYEQIILASRKIDSDEELAVLFFQIGDDPGATKFLRTIDDELTNAGANFDIADVTTADEIEDIGFAAALDKAIVD</sequence>
<dbReference type="OrthoDB" id="1523785at2"/>
<dbReference type="EMBL" id="LWAJ01000020">
    <property type="protein sequence ID" value="KZL51448.1"/>
    <property type="molecule type" value="Genomic_DNA"/>
</dbReference>
<dbReference type="Pfam" id="PF13519">
    <property type="entry name" value="VWA_2"/>
    <property type="match status" value="1"/>
</dbReference>
<evidence type="ECO:0000313" key="3">
    <source>
        <dbReference type="Proteomes" id="UP000076555"/>
    </source>
</evidence>
<comment type="caution">
    <text evidence="2">The sequence shown here is derived from an EMBL/GenBank/DDBJ whole genome shotgun (WGS) entry which is preliminary data.</text>
</comment>
<dbReference type="SMART" id="SM00327">
    <property type="entry name" value="VWA"/>
    <property type="match status" value="1"/>
</dbReference>
<gene>
    <name evidence="2" type="ORF">A2T98_02085</name>
</gene>
<dbReference type="PANTHER" id="PTHR34706">
    <property type="entry name" value="SLR1338 PROTEIN"/>
    <property type="match status" value="1"/>
</dbReference>
<evidence type="ECO:0000313" key="2">
    <source>
        <dbReference type="EMBL" id="KZL51448.1"/>
    </source>
</evidence>
<dbReference type="PANTHER" id="PTHR34706:SF1">
    <property type="entry name" value="VWFA DOMAIN-CONTAINING PROTEIN"/>
    <property type="match status" value="1"/>
</dbReference>
<dbReference type="AlphaFoldDB" id="A0A166KR58"/>
<dbReference type="Gene3D" id="3.40.50.410">
    <property type="entry name" value="von Willebrand factor, type A domain"/>
    <property type="match status" value="1"/>
</dbReference>
<dbReference type="RefSeq" id="WP_063871356.1">
    <property type="nucleotide sequence ID" value="NZ_CAWMRI010000020.1"/>
</dbReference>
<dbReference type="Proteomes" id="UP000076555">
    <property type="component" value="Unassembled WGS sequence"/>
</dbReference>
<name>A0A166KR58_NODSP</name>
<feature type="domain" description="VWFA" evidence="1">
    <location>
        <begin position="8"/>
        <end position="196"/>
    </location>
</feature>
<evidence type="ECO:0000259" key="1">
    <source>
        <dbReference type="PROSITE" id="PS50234"/>
    </source>
</evidence>
<proteinExistence type="predicted"/>
<dbReference type="SUPFAM" id="SSF53300">
    <property type="entry name" value="vWA-like"/>
    <property type="match status" value="1"/>
</dbReference>
<protein>
    <recommendedName>
        <fullName evidence="1">VWFA domain-containing protein</fullName>
    </recommendedName>
</protein>
<accession>A0A166KR58</accession>
<dbReference type="PROSITE" id="PS50234">
    <property type="entry name" value="VWFA"/>
    <property type="match status" value="1"/>
</dbReference>
<dbReference type="InterPro" id="IPR002035">
    <property type="entry name" value="VWF_A"/>
</dbReference>